<keyword evidence="1" id="KW-1015">Disulfide bond</keyword>
<reference evidence="5" key="1">
    <citation type="submission" date="2022-07" db="EMBL/GenBank/DDBJ databases">
        <authorList>
            <person name="Trinca V."/>
            <person name="Uliana J.V.C."/>
            <person name="Torres T.T."/>
            <person name="Ward R.J."/>
            <person name="Monesi N."/>
        </authorList>
    </citation>
    <scope>NUCLEOTIDE SEQUENCE</scope>
    <source>
        <strain evidence="5">HSMRA1968</strain>
        <tissue evidence="5">Whole embryos</tissue>
    </source>
</reference>
<feature type="chain" id="PRO_5040485416" description="Kringle domain-containing protein" evidence="3">
    <location>
        <begin position="24"/>
        <end position="253"/>
    </location>
</feature>
<evidence type="ECO:0000313" key="5">
    <source>
        <dbReference type="EMBL" id="KAJ6644433.1"/>
    </source>
</evidence>
<comment type="caution">
    <text evidence="5">The sequence shown here is derived from an EMBL/GenBank/DDBJ whole genome shotgun (WGS) entry which is preliminary data.</text>
</comment>
<dbReference type="Gene3D" id="2.10.25.10">
    <property type="entry name" value="Laminin"/>
    <property type="match status" value="2"/>
</dbReference>
<organism evidence="5 6">
    <name type="scientific">Pseudolycoriella hygida</name>
    <dbReference type="NCBI Taxonomy" id="35572"/>
    <lineage>
        <taxon>Eukaryota</taxon>
        <taxon>Metazoa</taxon>
        <taxon>Ecdysozoa</taxon>
        <taxon>Arthropoda</taxon>
        <taxon>Hexapoda</taxon>
        <taxon>Insecta</taxon>
        <taxon>Pterygota</taxon>
        <taxon>Neoptera</taxon>
        <taxon>Endopterygota</taxon>
        <taxon>Diptera</taxon>
        <taxon>Nematocera</taxon>
        <taxon>Sciaroidea</taxon>
        <taxon>Sciaridae</taxon>
        <taxon>Pseudolycoriella</taxon>
    </lineage>
</organism>
<evidence type="ECO:0000313" key="6">
    <source>
        <dbReference type="Proteomes" id="UP001151699"/>
    </source>
</evidence>
<evidence type="ECO:0000259" key="4">
    <source>
        <dbReference type="PROSITE" id="PS50070"/>
    </source>
</evidence>
<dbReference type="InterPro" id="IPR036084">
    <property type="entry name" value="Ser_inhib-like_sf"/>
</dbReference>
<dbReference type="InterPro" id="IPR000001">
    <property type="entry name" value="Kringle"/>
</dbReference>
<dbReference type="PANTHER" id="PTHR23259">
    <property type="entry name" value="RIDDLE"/>
    <property type="match status" value="1"/>
</dbReference>
<comment type="caution">
    <text evidence="2">Lacks conserved residue(s) required for the propagation of feature annotation.</text>
</comment>
<keyword evidence="3" id="KW-0732">Signal</keyword>
<evidence type="ECO:0000256" key="2">
    <source>
        <dbReference type="PROSITE-ProRule" id="PRU00121"/>
    </source>
</evidence>
<dbReference type="InterPro" id="IPR051368">
    <property type="entry name" value="SerProtInhib-TIL_Domain"/>
</dbReference>
<dbReference type="EMBL" id="WJQU01000002">
    <property type="protein sequence ID" value="KAJ6644433.1"/>
    <property type="molecule type" value="Genomic_DNA"/>
</dbReference>
<sequence>MYSSCIFVSLCLIFFIQIDQTLAARPCRPSTCRYDNEEFAVDENRPQNTCEYYGCYNQFVCPGTSKTGECYCKKGYARIFANGPCISIDHPWCKKRAPPTPEDCQKRENEVYNEYLGYRMCENTCENYERNCGTINTLVATWKPWCDCKEGYSRLPDGKCVAVTDPRCYNLYKPSVAQCKLRGEVYRVGQICESIPSCQYPDGPPFICMAIGPMERCYCRDGYLRNSKGVCVPKAECEPPQNDQGLKPVPLIH</sequence>
<dbReference type="SUPFAM" id="SSF57567">
    <property type="entry name" value="Serine protease inhibitors"/>
    <property type="match status" value="1"/>
</dbReference>
<dbReference type="AlphaFoldDB" id="A0A9Q0N6E4"/>
<feature type="signal peptide" evidence="3">
    <location>
        <begin position="1"/>
        <end position="23"/>
    </location>
</feature>
<feature type="domain" description="Kringle" evidence="4">
    <location>
        <begin position="103"/>
        <end position="198"/>
    </location>
</feature>
<proteinExistence type="predicted"/>
<name>A0A9Q0N6E4_9DIPT</name>
<dbReference type="PANTHER" id="PTHR23259:SF70">
    <property type="entry name" value="ACCESSORY GLAND PROTEIN ACP62F-RELATED"/>
    <property type="match status" value="1"/>
</dbReference>
<dbReference type="CDD" id="cd19941">
    <property type="entry name" value="TIL"/>
    <property type="match status" value="1"/>
</dbReference>
<evidence type="ECO:0000256" key="1">
    <source>
        <dbReference type="ARBA" id="ARBA00023157"/>
    </source>
</evidence>
<protein>
    <recommendedName>
        <fullName evidence="4">Kringle domain-containing protein</fullName>
    </recommendedName>
</protein>
<dbReference type="OrthoDB" id="7737399at2759"/>
<keyword evidence="6" id="KW-1185">Reference proteome</keyword>
<dbReference type="PROSITE" id="PS50070">
    <property type="entry name" value="KRINGLE_2"/>
    <property type="match status" value="1"/>
</dbReference>
<keyword evidence="2" id="KW-0420">Kringle</keyword>
<gene>
    <name evidence="5" type="ORF">Bhyg_09402</name>
</gene>
<evidence type="ECO:0000256" key="3">
    <source>
        <dbReference type="SAM" id="SignalP"/>
    </source>
</evidence>
<accession>A0A9Q0N6E4</accession>
<dbReference type="Proteomes" id="UP001151699">
    <property type="component" value="Chromosome B"/>
</dbReference>